<keyword evidence="2" id="KW-1185">Reference proteome</keyword>
<evidence type="ECO:0000313" key="2">
    <source>
        <dbReference type="Proteomes" id="UP001324270"/>
    </source>
</evidence>
<dbReference type="EMBL" id="JAYKBV010000035">
    <property type="protein sequence ID" value="MEB3041859.1"/>
    <property type="molecule type" value="Genomic_DNA"/>
</dbReference>
<evidence type="ECO:0000313" key="1">
    <source>
        <dbReference type="EMBL" id="MEB3041859.1"/>
    </source>
</evidence>
<name>A0ABU5YER8_9FLAO</name>
<sequence>MNIKDFRRDFIQSVLEKLNEEKYVYKGYKFLLFKEDKEHLYYIYIYTHKGGDFIEIETKVYYSNKDIQSKLKLFEIIPYNEYICGGEIASISKNYLKKDFPERYSNLIYMVGEDISDIVDKWISLYKEIIVPFFYDCSIPENLNYIMNESDLFRTSTLCLKDEDRYKYSYFIGEKAGIPKEKLKEYADNFEKYIRENNLTSYYSDYLNLKGKLFKIDA</sequence>
<gene>
    <name evidence="1" type="ORF">VJJ49_14340</name>
</gene>
<protein>
    <submittedName>
        <fullName evidence="1">Uncharacterized protein</fullName>
    </submittedName>
</protein>
<dbReference type="Proteomes" id="UP001324270">
    <property type="component" value="Unassembled WGS sequence"/>
</dbReference>
<accession>A0ABU5YER8</accession>
<comment type="caution">
    <text evidence="1">The sequence shown here is derived from an EMBL/GenBank/DDBJ whole genome shotgun (WGS) entry which is preliminary data.</text>
</comment>
<dbReference type="RefSeq" id="WP_314290773.1">
    <property type="nucleotide sequence ID" value="NZ_JAYKBV010000035.1"/>
</dbReference>
<reference evidence="1 2" key="1">
    <citation type="submission" date="2023-12" db="EMBL/GenBank/DDBJ databases">
        <title>Genomic sequences of Capnocytophaga and Parvimonas strains.</title>
        <authorList>
            <person name="Watt R.M."/>
            <person name="Wang M."/>
            <person name="Yang T."/>
            <person name="Tong W.M."/>
        </authorList>
    </citation>
    <scope>NUCLEOTIDE SEQUENCE [LARGE SCALE GENOMIC DNA]</scope>
    <source>
        <strain evidence="1 2">CCUG 13156</strain>
    </source>
</reference>
<organism evidence="1 2">
    <name type="scientific">Capnocytophaga gingivalis</name>
    <dbReference type="NCBI Taxonomy" id="1017"/>
    <lineage>
        <taxon>Bacteria</taxon>
        <taxon>Pseudomonadati</taxon>
        <taxon>Bacteroidota</taxon>
        <taxon>Flavobacteriia</taxon>
        <taxon>Flavobacteriales</taxon>
        <taxon>Flavobacteriaceae</taxon>
        <taxon>Capnocytophaga</taxon>
    </lineage>
</organism>
<proteinExistence type="predicted"/>